<evidence type="ECO:0000256" key="1">
    <source>
        <dbReference type="ARBA" id="ARBA00004167"/>
    </source>
</evidence>
<keyword evidence="5" id="KW-0472">Membrane</keyword>
<dbReference type="InterPro" id="IPR002889">
    <property type="entry name" value="WSC_carb-bd"/>
</dbReference>
<dbReference type="SMART" id="SM00321">
    <property type="entry name" value="WSC"/>
    <property type="match status" value="6"/>
</dbReference>
<feature type="domain" description="WSC" evidence="9">
    <location>
        <begin position="1696"/>
        <end position="1790"/>
    </location>
</feature>
<dbReference type="InParanoid" id="A0A2J6SWL1"/>
<feature type="region of interest" description="Disordered" evidence="7">
    <location>
        <begin position="1144"/>
        <end position="1163"/>
    </location>
</feature>
<name>A0A2J6SWL1_9HELO</name>
<dbReference type="RefSeq" id="XP_024732073.1">
    <property type="nucleotide sequence ID" value="XM_024877225.1"/>
</dbReference>
<feature type="region of interest" description="Disordered" evidence="7">
    <location>
        <begin position="1613"/>
        <end position="1685"/>
    </location>
</feature>
<keyword evidence="11" id="KW-1185">Reference proteome</keyword>
<evidence type="ECO:0000313" key="11">
    <source>
        <dbReference type="Proteomes" id="UP000235371"/>
    </source>
</evidence>
<feature type="domain" description="WSC" evidence="9">
    <location>
        <begin position="1177"/>
        <end position="1269"/>
    </location>
</feature>
<keyword evidence="4" id="KW-1133">Transmembrane helix</keyword>
<dbReference type="EMBL" id="KZ613856">
    <property type="protein sequence ID" value="PMD55169.1"/>
    <property type="molecule type" value="Genomic_DNA"/>
</dbReference>
<dbReference type="STRING" id="1095630.A0A2J6SWL1"/>
<accession>A0A2J6SWL1</accession>
<feature type="domain" description="WSC" evidence="9">
    <location>
        <begin position="1497"/>
        <end position="1590"/>
    </location>
</feature>
<protein>
    <submittedName>
        <fullName evidence="10">WSC-domain-containing protein</fullName>
    </submittedName>
</protein>
<dbReference type="Pfam" id="PF01822">
    <property type="entry name" value="WSC"/>
    <property type="match status" value="6"/>
</dbReference>
<dbReference type="GeneID" id="36585302"/>
<dbReference type="Proteomes" id="UP000235371">
    <property type="component" value="Unassembled WGS sequence"/>
</dbReference>
<dbReference type="InterPro" id="IPR011047">
    <property type="entry name" value="Quinoprotein_ADH-like_sf"/>
</dbReference>
<gene>
    <name evidence="10" type="ORF">K444DRAFT_569159</name>
</gene>
<evidence type="ECO:0000256" key="8">
    <source>
        <dbReference type="SAM" id="SignalP"/>
    </source>
</evidence>
<feature type="chain" id="PRO_5014367504" evidence="8">
    <location>
        <begin position="25"/>
        <end position="1805"/>
    </location>
</feature>
<dbReference type="OrthoDB" id="5985073at2759"/>
<keyword evidence="6" id="KW-0325">Glycoprotein</keyword>
<dbReference type="PANTHER" id="PTHR24269:SF16">
    <property type="entry name" value="PROTEIN SLG1"/>
    <property type="match status" value="1"/>
</dbReference>
<evidence type="ECO:0000256" key="4">
    <source>
        <dbReference type="ARBA" id="ARBA00022989"/>
    </source>
</evidence>
<dbReference type="PANTHER" id="PTHR24269">
    <property type="entry name" value="KREMEN PROTEIN"/>
    <property type="match status" value="1"/>
</dbReference>
<dbReference type="GO" id="GO:0005886">
    <property type="term" value="C:plasma membrane"/>
    <property type="evidence" value="ECO:0007669"/>
    <property type="project" value="TreeGrafter"/>
</dbReference>
<comment type="subcellular location">
    <subcellularLocation>
        <location evidence="1">Membrane</location>
        <topology evidence="1">Single-pass membrane protein</topology>
    </subcellularLocation>
</comment>
<sequence>MSGVMSPTLVIIFLLSFFVHHVSSFASTDTITWGGDNSRAGYQTNHNMDPAIVGSSQFGQLFKTALPGRYNGYTEQVFSQPLVYTTSDGIQYVYLATTQNNLYKINAKTGAIVMQRSLHIPFLTADLNGCVDINPTIGVTATGVIDPDTDTLYLTAKTYENQNGGVGVAQGRPNGRYYFHAINVNDLTERAGFPVDLEGTVARNNPVRSFNGGIHHQRPALLHSGQYIYAGFASHCVQYNFTGWIMGWDKTTGAIVERYATEGAGVPNTTPGGGIWMSGGGLASDDAGSLFFASGNGYASQLSTIPVNGRNPPTSLEEAAVHMTINDDGSLTIVDFFMPWEKTQLDGADRDLGTSPLELLPSEFSCGDYKRIGVVTGKSGKTYWLNLDNLGGYQNGPNKLDDIIQVYQNENSVYAGAGVYPLEGGYIYINVIQYPTHVFQFSCNNGFPSFTKVADSPTKNAYVLGVGHGTTTSLNGEPGTGLVWTSDVDGQNLRVYNAIPENGLMTQIAGFNVPGTTKFTRPVFGDGIVYMGTTQGYFYGFGSPVNLPINCSSPYDFGTANLKNATAAKTVTCTANIGVTVTNVNLTGNANFNITGVPTVPLNVAQGGTFSFQAYFNPQTVGPLSSDVVVATTNNVAGYSTSTPISLKGNGQSVNALLSVAPVTLAFQGAITGQQSGGVNQSLLINNQGNSPLTIENIQYSLKSETGPWVTANNTSIGPKVGAFTFIGLPTTIPGNSGVTVTINFDTSASGNFAAYVRVVSNGGTKVFDVVGTCGSPPIALLEFQTPDGTGWVQYQEGQNFTFGNVTENLTRSLKMRLTNNATSDSARLSLTVSKPPFGVAGIIGANNQVDLAEGTTLAPGESATATLYCSVPKEQWNTDPYHGNAQWTMNVDDPSFGKQYIQFDCLAVSEQAAPLQSNGLGLYRYTGCFKENNPGRQLKTQIYGDPNNTIAQCIAACAAGGYVFCGTQYNRECWGGPNIPIQQVLEDDCNYPCAGNINEICGGNGVGSDAGGSYISLFADSSRFNGTAVSTGPTGPFVNPDVDGYVSMGCYTEATTGRALAQGYNPAQQTVKMCVDTCSAKNYIYAGLEYGGECWCGNSLGTGAVPTAASDCSMTCNDNGTEYCGAGNRLNVYGKNGSYTPPSTLPTSSATGTGTGGSTSAPIAVTGPQIKQNVGTWSFQGCWTEATNGRALSSRTYAADSMTLESCASFCSGFSMFAVEYGRECYCGNTLGAGSVKATNQADCSFTCPGNGNEYCGAGNRLQLYAYNATSASSTSVSSSPSSVAQSSVSASGAVASSTSVSSIVPTPTGPTIVPSVGLYNYMGCFTEGTNTRALGAASYPSNTNTIAQCAASCSAYKYFGAEYGRECWCGNSFGAGSVLTSNSDCSMTCSGDSTAYCGAGNRLTVYIKNGTSSASVSSSSSLSVSSSSVSSQSSGVSLPASVSSTQDTSSSTVASSTQSSLSFSPSPTISISSSSSTSPAPAPFQTLAISKTVGEYAFQGCYTEGNGVRALSGASFYNYTAMTLEMCASSCLGFTYWGVEYGGECYCGNTIDSTSTNATTQADCSFSCPGNQYEYCGAGNRLQMYKLSPVSSSVSSSSSLSTVNAVAASTSSSSTPAQSPMQTISTSASAPATTSTSTSQSSTLQSATSTSSLSSSISSSSSSFPSSSSTSSSTTTSKAAAYTGPPVTSQGNVNFTYYSCLSEPSSGRALQKQIENNGTYMTIEKCLSNCWMYQYAGVEYGRECWCGNTLNTGSANLNVSDSNCGFKCPGNSSEFCGSRSRLSLYWFDVRKAMMNNGTLAPGS</sequence>
<feature type="domain" description="WSC" evidence="9">
    <location>
        <begin position="1320"/>
        <end position="1411"/>
    </location>
</feature>
<feature type="compositionally biased region" description="Low complexity" evidence="7">
    <location>
        <begin position="1613"/>
        <end position="1679"/>
    </location>
</feature>
<evidence type="ECO:0000256" key="3">
    <source>
        <dbReference type="ARBA" id="ARBA00022729"/>
    </source>
</evidence>
<dbReference type="InterPro" id="IPR051836">
    <property type="entry name" value="Kremen_rcpt"/>
</dbReference>
<feature type="signal peptide" evidence="8">
    <location>
        <begin position="1"/>
        <end position="24"/>
    </location>
</feature>
<organism evidence="10 11">
    <name type="scientific">Hyaloscypha bicolor E</name>
    <dbReference type="NCBI Taxonomy" id="1095630"/>
    <lineage>
        <taxon>Eukaryota</taxon>
        <taxon>Fungi</taxon>
        <taxon>Dikarya</taxon>
        <taxon>Ascomycota</taxon>
        <taxon>Pezizomycotina</taxon>
        <taxon>Leotiomycetes</taxon>
        <taxon>Helotiales</taxon>
        <taxon>Hyaloscyphaceae</taxon>
        <taxon>Hyaloscypha</taxon>
        <taxon>Hyaloscypha bicolor</taxon>
    </lineage>
</organism>
<keyword evidence="2" id="KW-0812">Transmembrane</keyword>
<dbReference type="SUPFAM" id="SSF50998">
    <property type="entry name" value="Quinoprotein alcohol dehydrogenase-like"/>
    <property type="match status" value="1"/>
</dbReference>
<keyword evidence="3 8" id="KW-0732">Signal</keyword>
<evidence type="ECO:0000256" key="2">
    <source>
        <dbReference type="ARBA" id="ARBA00022692"/>
    </source>
</evidence>
<feature type="domain" description="WSC" evidence="9">
    <location>
        <begin position="923"/>
        <end position="1018"/>
    </location>
</feature>
<dbReference type="PROSITE" id="PS51212">
    <property type="entry name" value="WSC"/>
    <property type="match status" value="6"/>
</dbReference>
<evidence type="ECO:0000256" key="7">
    <source>
        <dbReference type="SAM" id="MobiDB-lite"/>
    </source>
</evidence>
<evidence type="ECO:0000313" key="10">
    <source>
        <dbReference type="EMBL" id="PMD55169.1"/>
    </source>
</evidence>
<reference evidence="10 11" key="1">
    <citation type="submission" date="2016-04" db="EMBL/GenBank/DDBJ databases">
        <title>A degradative enzymes factory behind the ericoid mycorrhizal symbiosis.</title>
        <authorList>
            <consortium name="DOE Joint Genome Institute"/>
            <person name="Martino E."/>
            <person name="Morin E."/>
            <person name="Grelet G."/>
            <person name="Kuo A."/>
            <person name="Kohler A."/>
            <person name="Daghino S."/>
            <person name="Barry K."/>
            <person name="Choi C."/>
            <person name="Cichocki N."/>
            <person name="Clum A."/>
            <person name="Copeland A."/>
            <person name="Hainaut M."/>
            <person name="Haridas S."/>
            <person name="Labutti K."/>
            <person name="Lindquist E."/>
            <person name="Lipzen A."/>
            <person name="Khouja H.-R."/>
            <person name="Murat C."/>
            <person name="Ohm R."/>
            <person name="Olson A."/>
            <person name="Spatafora J."/>
            <person name="Veneault-Fourrey C."/>
            <person name="Henrissat B."/>
            <person name="Grigoriev I."/>
            <person name="Martin F."/>
            <person name="Perotto S."/>
        </authorList>
    </citation>
    <scope>NUCLEOTIDE SEQUENCE [LARGE SCALE GENOMIC DNA]</scope>
    <source>
        <strain evidence="10 11">E</strain>
    </source>
</reference>
<evidence type="ECO:0000256" key="6">
    <source>
        <dbReference type="ARBA" id="ARBA00023180"/>
    </source>
</evidence>
<proteinExistence type="predicted"/>
<evidence type="ECO:0000256" key="5">
    <source>
        <dbReference type="ARBA" id="ARBA00023136"/>
    </source>
</evidence>
<evidence type="ECO:0000259" key="9">
    <source>
        <dbReference type="PROSITE" id="PS51212"/>
    </source>
</evidence>
<feature type="domain" description="WSC" evidence="9">
    <location>
        <begin position="1045"/>
        <end position="1137"/>
    </location>
</feature>
<feature type="region of interest" description="Disordered" evidence="7">
    <location>
        <begin position="1444"/>
        <end position="1467"/>
    </location>
</feature>